<dbReference type="Pfam" id="PF00172">
    <property type="entry name" value="Zn_clus"/>
    <property type="match status" value="1"/>
</dbReference>
<evidence type="ECO:0000313" key="5">
    <source>
        <dbReference type="Proteomes" id="UP000044602"/>
    </source>
</evidence>
<feature type="domain" description="Zn(2)-C6 fungal-type" evidence="3">
    <location>
        <begin position="110"/>
        <end position="139"/>
    </location>
</feature>
<reference evidence="4 5" key="1">
    <citation type="submission" date="2015-05" db="EMBL/GenBank/DDBJ databases">
        <authorList>
            <person name="Wang D.B."/>
            <person name="Wang M."/>
        </authorList>
    </citation>
    <scope>NUCLEOTIDE SEQUENCE [LARGE SCALE GENOMIC DNA]</scope>
    <source>
        <strain evidence="4">VL1</strain>
    </source>
</reference>
<dbReference type="GO" id="GO:0000981">
    <property type="term" value="F:DNA-binding transcription factor activity, RNA polymerase II-specific"/>
    <property type="evidence" value="ECO:0007669"/>
    <property type="project" value="InterPro"/>
</dbReference>
<dbReference type="AlphaFoldDB" id="A0A0G4LJS3"/>
<gene>
    <name evidence="4" type="ORF">BN1708_013375</name>
</gene>
<feature type="region of interest" description="Disordered" evidence="2">
    <location>
        <begin position="75"/>
        <end position="95"/>
    </location>
</feature>
<keyword evidence="5" id="KW-1185">Reference proteome</keyword>
<dbReference type="SUPFAM" id="SSF57701">
    <property type="entry name" value="Zn2/Cys6 DNA-binding domain"/>
    <property type="match status" value="1"/>
</dbReference>
<evidence type="ECO:0000313" key="4">
    <source>
        <dbReference type="EMBL" id="CRK22277.1"/>
    </source>
</evidence>
<dbReference type="STRING" id="100787.A0A0G4LJS3"/>
<sequence length="151" mass="17157">MAGAHAVSRLTATLGGRSSQGTYLGESCPLNTPIQWPGEPSINPWLRIIISRLVDRHLSRRRPLVTQWHTDDQVPAKGVQPWRPVRPDRKTGSPSERQMRMYQFAWLNGLCVRCRRLKIKCSGLQPCDGCSKRRVACELDQRDQKIVVTRG</sequence>
<organism evidence="4 5">
    <name type="scientific">Verticillium longisporum</name>
    <name type="common">Verticillium dahliae var. longisporum</name>
    <dbReference type="NCBI Taxonomy" id="100787"/>
    <lineage>
        <taxon>Eukaryota</taxon>
        <taxon>Fungi</taxon>
        <taxon>Dikarya</taxon>
        <taxon>Ascomycota</taxon>
        <taxon>Pezizomycotina</taxon>
        <taxon>Sordariomycetes</taxon>
        <taxon>Hypocreomycetidae</taxon>
        <taxon>Glomerellales</taxon>
        <taxon>Plectosphaerellaceae</taxon>
        <taxon>Verticillium</taxon>
    </lineage>
</organism>
<dbReference type="CDD" id="cd00067">
    <property type="entry name" value="GAL4"/>
    <property type="match status" value="1"/>
</dbReference>
<dbReference type="Proteomes" id="UP000044602">
    <property type="component" value="Unassembled WGS sequence"/>
</dbReference>
<dbReference type="Gene3D" id="4.10.240.10">
    <property type="entry name" value="Zn(2)-C6 fungal-type DNA-binding domain"/>
    <property type="match status" value="1"/>
</dbReference>
<evidence type="ECO:0000256" key="2">
    <source>
        <dbReference type="SAM" id="MobiDB-lite"/>
    </source>
</evidence>
<evidence type="ECO:0000256" key="1">
    <source>
        <dbReference type="ARBA" id="ARBA00023242"/>
    </source>
</evidence>
<dbReference type="EMBL" id="CVQH01013891">
    <property type="protein sequence ID" value="CRK22277.1"/>
    <property type="molecule type" value="Genomic_DNA"/>
</dbReference>
<keyword evidence="1" id="KW-0539">Nucleus</keyword>
<dbReference type="SMART" id="SM00066">
    <property type="entry name" value="GAL4"/>
    <property type="match status" value="1"/>
</dbReference>
<dbReference type="GO" id="GO:0008270">
    <property type="term" value="F:zinc ion binding"/>
    <property type="evidence" value="ECO:0007669"/>
    <property type="project" value="InterPro"/>
</dbReference>
<dbReference type="InterPro" id="IPR036864">
    <property type="entry name" value="Zn2-C6_fun-type_DNA-bd_sf"/>
</dbReference>
<protein>
    <recommendedName>
        <fullName evidence="3">Zn(2)-C6 fungal-type domain-containing protein</fullName>
    </recommendedName>
</protein>
<accession>A0A0G4LJS3</accession>
<proteinExistence type="predicted"/>
<name>A0A0G4LJS3_VERLO</name>
<dbReference type="InterPro" id="IPR001138">
    <property type="entry name" value="Zn2Cys6_DnaBD"/>
</dbReference>
<evidence type="ECO:0000259" key="3">
    <source>
        <dbReference type="PROSITE" id="PS50048"/>
    </source>
</evidence>
<dbReference type="PROSITE" id="PS50048">
    <property type="entry name" value="ZN2_CY6_FUNGAL_2"/>
    <property type="match status" value="1"/>
</dbReference>